<accession>G4ZQ01</accession>
<organism evidence="2 3">
    <name type="scientific">Phytophthora sojae (strain P6497)</name>
    <name type="common">Soybean stem and root rot agent</name>
    <name type="synonym">Phytophthora megasperma f. sp. glycines</name>
    <dbReference type="NCBI Taxonomy" id="1094619"/>
    <lineage>
        <taxon>Eukaryota</taxon>
        <taxon>Sar</taxon>
        <taxon>Stramenopiles</taxon>
        <taxon>Oomycota</taxon>
        <taxon>Peronosporomycetes</taxon>
        <taxon>Peronosporales</taxon>
        <taxon>Peronosporaceae</taxon>
        <taxon>Phytophthora</taxon>
    </lineage>
</organism>
<dbReference type="PANTHER" id="PTHR17630">
    <property type="entry name" value="DIENELACTONE HYDROLASE"/>
    <property type="match status" value="1"/>
</dbReference>
<keyword evidence="3" id="KW-1185">Reference proteome</keyword>
<sequence>MAPAGVDPDTESASIIAKTFNNTKLFVTGPAHAKAGLVAIPDIFGPHSGRVKQDTMALGNLGYSVVLVDAADGDYFETLDGADVPAWLLKNSFENRGCPRRAYLQKEMGVDSISSYGYCWGAYIRAKQSSLPEPVIKGHVSFHPSWMAEELINGDVQKMAEAISVAQLLCSAGNDPPVVREGGAMEEILKAKPGVGEHCRVVNFPGMVHGWVCRGDLEDPATKEAVEKAWRVASEFIKTVNPL</sequence>
<reference evidence="2 3" key="1">
    <citation type="journal article" date="2006" name="Science">
        <title>Phytophthora genome sequences uncover evolutionary origins and mechanisms of pathogenesis.</title>
        <authorList>
            <person name="Tyler B.M."/>
            <person name="Tripathy S."/>
            <person name="Zhang X."/>
            <person name="Dehal P."/>
            <person name="Jiang R.H."/>
            <person name="Aerts A."/>
            <person name="Arredondo F.D."/>
            <person name="Baxter L."/>
            <person name="Bensasson D."/>
            <person name="Beynon J.L."/>
            <person name="Chapman J."/>
            <person name="Damasceno C.M."/>
            <person name="Dorrance A.E."/>
            <person name="Dou D."/>
            <person name="Dickerman A.W."/>
            <person name="Dubchak I.L."/>
            <person name="Garbelotto M."/>
            <person name="Gijzen M."/>
            <person name="Gordon S.G."/>
            <person name="Govers F."/>
            <person name="Grunwald N.J."/>
            <person name="Huang W."/>
            <person name="Ivors K.L."/>
            <person name="Jones R.W."/>
            <person name="Kamoun S."/>
            <person name="Krampis K."/>
            <person name="Lamour K.H."/>
            <person name="Lee M.K."/>
            <person name="McDonald W.H."/>
            <person name="Medina M."/>
            <person name="Meijer H.J."/>
            <person name="Nordberg E.K."/>
            <person name="Maclean D.J."/>
            <person name="Ospina-Giraldo M.D."/>
            <person name="Morris P.F."/>
            <person name="Phuntumart V."/>
            <person name="Putnam N.H."/>
            <person name="Rash S."/>
            <person name="Rose J.K."/>
            <person name="Sakihama Y."/>
            <person name="Salamov A.A."/>
            <person name="Savidor A."/>
            <person name="Scheuring C.F."/>
            <person name="Smith B.M."/>
            <person name="Sobral B.W."/>
            <person name="Terry A."/>
            <person name="Torto-Alalibo T.A."/>
            <person name="Win J."/>
            <person name="Xu Z."/>
            <person name="Zhang H."/>
            <person name="Grigoriev I.V."/>
            <person name="Rokhsar D.S."/>
            <person name="Boore J.L."/>
        </authorList>
    </citation>
    <scope>NUCLEOTIDE SEQUENCE [LARGE SCALE GENOMIC DNA]</scope>
    <source>
        <strain evidence="2 3">P6497</strain>
    </source>
</reference>
<dbReference type="GO" id="GO:0016787">
    <property type="term" value="F:hydrolase activity"/>
    <property type="evidence" value="ECO:0007669"/>
    <property type="project" value="InterPro"/>
</dbReference>
<dbReference type="Gene3D" id="3.40.50.1820">
    <property type="entry name" value="alpha/beta hydrolase"/>
    <property type="match status" value="1"/>
</dbReference>
<dbReference type="GeneID" id="20658818"/>
<dbReference type="InterPro" id="IPR029058">
    <property type="entry name" value="AB_hydrolase_fold"/>
</dbReference>
<gene>
    <name evidence="2" type="ORF">PHYSODRAFT_508042</name>
</gene>
<evidence type="ECO:0000313" key="2">
    <source>
        <dbReference type="EMBL" id="EGZ16405.1"/>
    </source>
</evidence>
<name>G4ZQ01_PHYSP</name>
<protein>
    <recommendedName>
        <fullName evidence="1">Dienelactone hydrolase domain-containing protein</fullName>
    </recommendedName>
</protein>
<evidence type="ECO:0000313" key="3">
    <source>
        <dbReference type="Proteomes" id="UP000002640"/>
    </source>
</evidence>
<dbReference type="SMR" id="G4ZQ01"/>
<evidence type="ECO:0000259" key="1">
    <source>
        <dbReference type="Pfam" id="PF01738"/>
    </source>
</evidence>
<dbReference type="KEGG" id="psoj:PHYSODRAFT_508042"/>
<dbReference type="InParanoid" id="G4ZQ01"/>
<feature type="domain" description="Dienelactone hydrolase" evidence="1">
    <location>
        <begin position="27"/>
        <end position="240"/>
    </location>
</feature>
<dbReference type="InterPro" id="IPR002925">
    <property type="entry name" value="Dienelactn_hydro"/>
</dbReference>
<dbReference type="STRING" id="1094619.G4ZQ01"/>
<dbReference type="SUPFAM" id="SSF53474">
    <property type="entry name" value="alpha/beta-Hydrolases"/>
    <property type="match status" value="1"/>
</dbReference>
<dbReference type="Proteomes" id="UP000002640">
    <property type="component" value="Unassembled WGS sequence"/>
</dbReference>
<dbReference type="Pfam" id="PF01738">
    <property type="entry name" value="DLH"/>
    <property type="match status" value="1"/>
</dbReference>
<dbReference type="PANTHER" id="PTHR17630:SF44">
    <property type="entry name" value="PROTEIN AIM2"/>
    <property type="match status" value="1"/>
</dbReference>
<dbReference type="RefSeq" id="XP_009530154.1">
    <property type="nucleotide sequence ID" value="XM_009531859.1"/>
</dbReference>
<dbReference type="AlphaFoldDB" id="G4ZQ01"/>
<proteinExistence type="predicted"/>
<dbReference type="OMA" id="KPETSEY"/>
<dbReference type="EMBL" id="JH159155">
    <property type="protein sequence ID" value="EGZ16405.1"/>
    <property type="molecule type" value="Genomic_DNA"/>
</dbReference>